<evidence type="ECO:0000256" key="2">
    <source>
        <dbReference type="ARBA" id="ARBA00023125"/>
    </source>
</evidence>
<dbReference type="InterPro" id="IPR018060">
    <property type="entry name" value="HTH_AraC"/>
</dbReference>
<dbReference type="Proteomes" id="UP000271590">
    <property type="component" value="Unassembled WGS sequence"/>
</dbReference>
<dbReference type="InterPro" id="IPR053142">
    <property type="entry name" value="PchR_regulatory_protein"/>
</dbReference>
<proteinExistence type="predicted"/>
<feature type="domain" description="HTH araC/xylS-type" evidence="4">
    <location>
        <begin position="175"/>
        <end position="269"/>
    </location>
</feature>
<protein>
    <submittedName>
        <fullName evidence="5">AraC family transcriptional regulator</fullName>
    </submittedName>
</protein>
<dbReference type="GO" id="GO:0003700">
    <property type="term" value="F:DNA-binding transcription factor activity"/>
    <property type="evidence" value="ECO:0007669"/>
    <property type="project" value="InterPro"/>
</dbReference>
<evidence type="ECO:0000256" key="3">
    <source>
        <dbReference type="ARBA" id="ARBA00023163"/>
    </source>
</evidence>
<comment type="caution">
    <text evidence="5">The sequence shown here is derived from an EMBL/GenBank/DDBJ whole genome shotgun (WGS) entry which is preliminary data.</text>
</comment>
<organism evidence="5 6">
    <name type="scientific">Variovorax beijingensis</name>
    <dbReference type="NCBI Taxonomy" id="2496117"/>
    <lineage>
        <taxon>Bacteria</taxon>
        <taxon>Pseudomonadati</taxon>
        <taxon>Pseudomonadota</taxon>
        <taxon>Betaproteobacteria</taxon>
        <taxon>Burkholderiales</taxon>
        <taxon>Comamonadaceae</taxon>
        <taxon>Variovorax</taxon>
    </lineage>
</organism>
<dbReference type="PRINTS" id="PR00032">
    <property type="entry name" value="HTHARAC"/>
</dbReference>
<keyword evidence="1" id="KW-0805">Transcription regulation</keyword>
<evidence type="ECO:0000259" key="4">
    <source>
        <dbReference type="PROSITE" id="PS01124"/>
    </source>
</evidence>
<evidence type="ECO:0000313" key="5">
    <source>
        <dbReference type="EMBL" id="RRH90384.1"/>
    </source>
</evidence>
<keyword evidence="3" id="KW-0804">Transcription</keyword>
<dbReference type="GO" id="GO:0043565">
    <property type="term" value="F:sequence-specific DNA binding"/>
    <property type="evidence" value="ECO:0007669"/>
    <property type="project" value="InterPro"/>
</dbReference>
<dbReference type="EMBL" id="RQXU01000003">
    <property type="protein sequence ID" value="RRH90384.1"/>
    <property type="molecule type" value="Genomic_DNA"/>
</dbReference>
<evidence type="ECO:0000313" key="6">
    <source>
        <dbReference type="Proteomes" id="UP000271590"/>
    </source>
</evidence>
<dbReference type="SUPFAM" id="SSF46689">
    <property type="entry name" value="Homeodomain-like"/>
    <property type="match status" value="2"/>
</dbReference>
<dbReference type="InterPro" id="IPR018062">
    <property type="entry name" value="HTH_AraC-typ_CS"/>
</dbReference>
<dbReference type="InterPro" id="IPR009057">
    <property type="entry name" value="Homeodomain-like_sf"/>
</dbReference>
<keyword evidence="2" id="KW-0238">DNA-binding</keyword>
<reference evidence="5 6" key="1">
    <citation type="submission" date="2018-11" db="EMBL/GenBank/DDBJ databases">
        <title>The genome of Variovorax sp T529.</title>
        <authorList>
            <person name="Gao J."/>
        </authorList>
    </citation>
    <scope>NUCLEOTIDE SEQUENCE [LARGE SCALE GENOMIC DNA]</scope>
    <source>
        <strain evidence="5 6">T529</strain>
    </source>
</reference>
<evidence type="ECO:0000256" key="1">
    <source>
        <dbReference type="ARBA" id="ARBA00023015"/>
    </source>
</evidence>
<dbReference type="RefSeq" id="WP_124957611.1">
    <property type="nucleotide sequence ID" value="NZ_CBFHCE010000002.1"/>
</dbReference>
<dbReference type="SMART" id="SM00342">
    <property type="entry name" value="HTH_ARAC"/>
    <property type="match status" value="1"/>
</dbReference>
<gene>
    <name evidence="5" type="ORF">EH244_06435</name>
</gene>
<accession>A0A3P3EVE2</accession>
<dbReference type="PANTHER" id="PTHR47893">
    <property type="entry name" value="REGULATORY PROTEIN PCHR"/>
    <property type="match status" value="1"/>
</dbReference>
<dbReference type="AlphaFoldDB" id="A0A3P3EVE2"/>
<dbReference type="InterPro" id="IPR020449">
    <property type="entry name" value="Tscrpt_reg_AraC-type_HTH"/>
</dbReference>
<name>A0A3P3EVE2_9BURK</name>
<dbReference type="Gene3D" id="1.10.10.60">
    <property type="entry name" value="Homeodomain-like"/>
    <property type="match status" value="1"/>
</dbReference>
<sequence>MSMRTADLFQTRLRPGLELRCSDGLHAPHVDVRRARAGLYLVVAMAGEINVVFGGRPLRLAPTCGGSVSALVALKRNDSLERIDGAAGPERKLILWMGPDWLEAGELDVRGGHLDIHTWVSNARLHGLADSILQSSPADTGLARLRMECRAIDLLGQALVGLTADVGRRSRNRMQAARELLDSGAADNWSLGDIALELDLHENTLQRRFREAHGCTVFDYLRRRRLDQARVALLEGANVTEAALSAGYSNPGNFATAFKRQYGVSPSRV</sequence>
<dbReference type="PROSITE" id="PS01124">
    <property type="entry name" value="HTH_ARAC_FAMILY_2"/>
    <property type="match status" value="1"/>
</dbReference>
<dbReference type="Pfam" id="PF12833">
    <property type="entry name" value="HTH_18"/>
    <property type="match status" value="1"/>
</dbReference>
<dbReference type="PROSITE" id="PS00041">
    <property type="entry name" value="HTH_ARAC_FAMILY_1"/>
    <property type="match status" value="1"/>
</dbReference>
<dbReference type="PANTHER" id="PTHR47893:SF1">
    <property type="entry name" value="REGULATORY PROTEIN PCHR"/>
    <property type="match status" value="1"/>
</dbReference>